<protein>
    <submittedName>
        <fullName evidence="1">Uncharacterized protein</fullName>
    </submittedName>
</protein>
<comment type="caution">
    <text evidence="1">The sequence shown here is derived from an EMBL/GenBank/DDBJ whole genome shotgun (WGS) entry which is preliminary data.</text>
</comment>
<sequence length="105" mass="12373">MESSQADNTNKKVRSMRLPDQGNPLWIAYQKLSRLQQRAFKDAVQECGFTFNTFLHDTALERPLDLIPFGRLDFYSTFFKAVESEQDFFTVARLERRKVLLHRSL</sequence>
<name>A0ABQ1WYH6_9BACT</name>
<gene>
    <name evidence="1" type="ORF">GCM10011378_28990</name>
</gene>
<keyword evidence="2" id="KW-1185">Reference proteome</keyword>
<dbReference type="EMBL" id="BMGS01000007">
    <property type="protein sequence ID" value="GGG50999.1"/>
    <property type="molecule type" value="Genomic_DNA"/>
</dbReference>
<proteinExistence type="predicted"/>
<dbReference type="Proteomes" id="UP000601361">
    <property type="component" value="Unassembled WGS sequence"/>
</dbReference>
<evidence type="ECO:0000313" key="2">
    <source>
        <dbReference type="Proteomes" id="UP000601361"/>
    </source>
</evidence>
<organism evidence="1 2">
    <name type="scientific">Hymenobacter glacieicola</name>
    <dbReference type="NCBI Taxonomy" id="1562124"/>
    <lineage>
        <taxon>Bacteria</taxon>
        <taxon>Pseudomonadati</taxon>
        <taxon>Bacteroidota</taxon>
        <taxon>Cytophagia</taxon>
        <taxon>Cytophagales</taxon>
        <taxon>Hymenobacteraceae</taxon>
        <taxon>Hymenobacter</taxon>
    </lineage>
</organism>
<reference evidence="2" key="1">
    <citation type="journal article" date="2019" name="Int. J. Syst. Evol. Microbiol.">
        <title>The Global Catalogue of Microorganisms (GCM) 10K type strain sequencing project: providing services to taxonomists for standard genome sequencing and annotation.</title>
        <authorList>
            <consortium name="The Broad Institute Genomics Platform"/>
            <consortium name="The Broad Institute Genome Sequencing Center for Infectious Disease"/>
            <person name="Wu L."/>
            <person name="Ma J."/>
        </authorList>
    </citation>
    <scope>NUCLEOTIDE SEQUENCE [LARGE SCALE GENOMIC DNA]</scope>
    <source>
        <strain evidence="2">CGMCC 1.12990</strain>
    </source>
</reference>
<accession>A0ABQ1WYH6</accession>
<evidence type="ECO:0000313" key="1">
    <source>
        <dbReference type="EMBL" id="GGG50999.1"/>
    </source>
</evidence>